<dbReference type="SUPFAM" id="SSF48452">
    <property type="entry name" value="TPR-like"/>
    <property type="match status" value="2"/>
</dbReference>
<dbReference type="SUPFAM" id="SSF46894">
    <property type="entry name" value="C-terminal effector domain of the bipartite response regulators"/>
    <property type="match status" value="1"/>
</dbReference>
<feature type="compositionally biased region" description="Low complexity" evidence="5">
    <location>
        <begin position="248"/>
        <end position="262"/>
    </location>
</feature>
<feature type="region of interest" description="Disordered" evidence="5">
    <location>
        <begin position="238"/>
        <end position="297"/>
    </location>
</feature>
<evidence type="ECO:0000256" key="3">
    <source>
        <dbReference type="PROSITE-ProRule" id="PRU00339"/>
    </source>
</evidence>
<sequence length="1109" mass="117487">MEIGLLGPLEVTAAGEVVEIGGARLRALLVRLALGAGRTVTVEEIAETLWPQGGPADRGNAVRSLVARLRRALPDATVLRSVPNGYRLDLPPDAVDVHRFDRLARDGRRALSAGDPVAALERLHAALGLWRGPALADAPFATAYVAGLDEARLTAIEDHAEARLASGRHAHLVAELSGLAARHPLRERLQGLLLRALCAAGRKAEALAAYEGVRRRLADELGADPGPELQAAHLAMLRTVPPPPPAAGPARRSPAAPGLSAAHPGQGSFTVPGQGSPAVPGQSPPPGPGPRPAACGEGNLRAALTSFVGRQAEAGRLTDLLGEDRLVTLVGPGGAGKTRLATTVAAGIAGRVPGGVWLVELAPVTDPADVPQAVLGVLGSRETDPLLDPAGARDATSRLVRILSRVEATIVLDNCEHVVEAAARLAEELLGRCPGLRILATSREPLAITGEVLCPVPPLGVPDPGASVSEAAASPAVRLLVDRAGAVRPGFAVTDGNVAAVVEICRRLDGLPLAIELAAARLRSLTVEQLAERLDDRFRLLTGGSRTALPRHQTLRAVVAWSWDLLGDDERRLAEEIAVFPGTVTVETAERVCSPSGDTLDLLAALVDKSLLQPVEAAEPRYRMLETIREYGLERLAQTGRLAGIRAAHAACFRDLAEEAEPYLRGADQLGWIARLDAERDNMLAALHTAAGNGDADTAVRLVAALSVFWVIRGHRGESVDRLRLALDVPGQAPPERRMVAEAMYLLNTAMSGGYPRLEVMVGQFETLAAAAEAYPGHWILALLEPMLRLFTDDSVRGLAAIDRRLDHPDPWTRATLWTLRAAIRENDGDMAGMRTDMAAAIAGFREVGDRFGLSQSLSSMAEPHLAFGDLDRAIEVLQEAIELMRELDPDDDAAHERILLAGAHASKGEVERARAEFRALTRPGPREWSARNVAFARLCLGNLARYEGDLREAERQYGAAAAVIEEAPFIASQFRALIVCATGLLAVERDDLETAGRRLAEAAGWALEAKDMPVLAHIGVATAALRAGRGDPTGAAEVLGAAELVRGAPDLFDPEVSRLTGRLRRELGEEAYAAAYARGRRLSREAAVGRMTPRTAERDPAGSGLTGT</sequence>
<dbReference type="GO" id="GO:0000160">
    <property type="term" value="P:phosphorelay signal transduction system"/>
    <property type="evidence" value="ECO:0007669"/>
    <property type="project" value="InterPro"/>
</dbReference>
<accession>A0A8J3T2P7</accession>
<dbReference type="InterPro" id="IPR016032">
    <property type="entry name" value="Sig_transdc_resp-reg_C-effctor"/>
</dbReference>
<dbReference type="InterPro" id="IPR058852">
    <property type="entry name" value="HTH_77"/>
</dbReference>
<feature type="DNA-binding region" description="OmpR/PhoB-type" evidence="4">
    <location>
        <begin position="1"/>
        <end position="90"/>
    </location>
</feature>
<dbReference type="SMART" id="SM00862">
    <property type="entry name" value="Trans_reg_C"/>
    <property type="match status" value="1"/>
</dbReference>
<dbReference type="InterPro" id="IPR036388">
    <property type="entry name" value="WH-like_DNA-bd_sf"/>
</dbReference>
<dbReference type="Proteomes" id="UP000634476">
    <property type="component" value="Unassembled WGS sequence"/>
</dbReference>
<evidence type="ECO:0000313" key="7">
    <source>
        <dbReference type="EMBL" id="GII04982.1"/>
    </source>
</evidence>
<gene>
    <name evidence="7" type="ORF">Pta02_69900</name>
</gene>
<dbReference type="GO" id="GO:0006355">
    <property type="term" value="P:regulation of DNA-templated transcription"/>
    <property type="evidence" value="ECO:0007669"/>
    <property type="project" value="InterPro"/>
</dbReference>
<dbReference type="GO" id="GO:0003677">
    <property type="term" value="F:DNA binding"/>
    <property type="evidence" value="ECO:0007669"/>
    <property type="project" value="UniProtKB-UniRule"/>
</dbReference>
<keyword evidence="3" id="KW-0802">TPR repeat</keyword>
<name>A0A8J3T2P7_9ACTN</name>
<dbReference type="PANTHER" id="PTHR47691">
    <property type="entry name" value="REGULATOR-RELATED"/>
    <property type="match status" value="1"/>
</dbReference>
<comment type="caution">
    <text evidence="7">The sequence shown here is derived from an EMBL/GenBank/DDBJ whole genome shotgun (WGS) entry which is preliminary data.</text>
</comment>
<dbReference type="CDD" id="cd15831">
    <property type="entry name" value="BTAD"/>
    <property type="match status" value="1"/>
</dbReference>
<evidence type="ECO:0000259" key="6">
    <source>
        <dbReference type="PROSITE" id="PS51755"/>
    </source>
</evidence>
<evidence type="ECO:0000256" key="2">
    <source>
        <dbReference type="ARBA" id="ARBA00023125"/>
    </source>
</evidence>
<organism evidence="7 8">
    <name type="scientific">Planobispora takensis</name>
    <dbReference type="NCBI Taxonomy" id="1367882"/>
    <lineage>
        <taxon>Bacteria</taxon>
        <taxon>Bacillati</taxon>
        <taxon>Actinomycetota</taxon>
        <taxon>Actinomycetes</taxon>
        <taxon>Streptosporangiales</taxon>
        <taxon>Streptosporangiaceae</taxon>
        <taxon>Planobispora</taxon>
    </lineage>
</organism>
<keyword evidence="8" id="KW-1185">Reference proteome</keyword>
<dbReference type="PRINTS" id="PR00364">
    <property type="entry name" value="DISEASERSIST"/>
</dbReference>
<dbReference type="SMART" id="SM01043">
    <property type="entry name" value="BTAD"/>
    <property type="match status" value="1"/>
</dbReference>
<dbReference type="InterPro" id="IPR011990">
    <property type="entry name" value="TPR-like_helical_dom_sf"/>
</dbReference>
<protein>
    <submittedName>
        <fullName evidence="7">SARP family transcriptional regulator</fullName>
    </submittedName>
</protein>
<dbReference type="Pfam" id="PF03704">
    <property type="entry name" value="BTAD"/>
    <property type="match status" value="1"/>
</dbReference>
<dbReference type="Gene3D" id="3.40.50.300">
    <property type="entry name" value="P-loop containing nucleotide triphosphate hydrolases"/>
    <property type="match status" value="1"/>
</dbReference>
<dbReference type="Pfam" id="PF25872">
    <property type="entry name" value="HTH_77"/>
    <property type="match status" value="1"/>
</dbReference>
<dbReference type="InterPro" id="IPR019734">
    <property type="entry name" value="TPR_rpt"/>
</dbReference>
<feature type="compositionally biased region" description="Pro residues" evidence="5">
    <location>
        <begin position="282"/>
        <end position="291"/>
    </location>
</feature>
<comment type="similarity">
    <text evidence="1">Belongs to the AfsR/DnrI/RedD regulatory family.</text>
</comment>
<dbReference type="AlphaFoldDB" id="A0A8J3T2P7"/>
<evidence type="ECO:0000256" key="1">
    <source>
        <dbReference type="ARBA" id="ARBA00005820"/>
    </source>
</evidence>
<feature type="domain" description="OmpR/PhoB-type" evidence="6">
    <location>
        <begin position="1"/>
        <end position="90"/>
    </location>
</feature>
<dbReference type="EMBL" id="BOOK01000059">
    <property type="protein sequence ID" value="GII04982.1"/>
    <property type="molecule type" value="Genomic_DNA"/>
</dbReference>
<feature type="region of interest" description="Disordered" evidence="5">
    <location>
        <begin position="1088"/>
        <end position="1109"/>
    </location>
</feature>
<proteinExistence type="inferred from homology"/>
<dbReference type="InterPro" id="IPR027417">
    <property type="entry name" value="P-loop_NTPase"/>
</dbReference>
<dbReference type="PROSITE" id="PS51755">
    <property type="entry name" value="OMPR_PHOB"/>
    <property type="match status" value="1"/>
</dbReference>
<dbReference type="SUPFAM" id="SSF52540">
    <property type="entry name" value="P-loop containing nucleoside triphosphate hydrolases"/>
    <property type="match status" value="1"/>
</dbReference>
<dbReference type="InterPro" id="IPR001867">
    <property type="entry name" value="OmpR/PhoB-type_DNA-bd"/>
</dbReference>
<evidence type="ECO:0000256" key="4">
    <source>
        <dbReference type="PROSITE-ProRule" id="PRU01091"/>
    </source>
</evidence>
<evidence type="ECO:0000313" key="8">
    <source>
        <dbReference type="Proteomes" id="UP000634476"/>
    </source>
</evidence>
<dbReference type="PANTHER" id="PTHR47691:SF3">
    <property type="entry name" value="HTH-TYPE TRANSCRIPTIONAL REGULATOR RV0890C-RELATED"/>
    <property type="match status" value="1"/>
</dbReference>
<evidence type="ECO:0000256" key="5">
    <source>
        <dbReference type="SAM" id="MobiDB-lite"/>
    </source>
</evidence>
<reference evidence="7" key="1">
    <citation type="submission" date="2021-01" db="EMBL/GenBank/DDBJ databases">
        <title>Whole genome shotgun sequence of Planobispora takensis NBRC 109077.</title>
        <authorList>
            <person name="Komaki H."/>
            <person name="Tamura T."/>
        </authorList>
    </citation>
    <scope>NUCLEOTIDE SEQUENCE</scope>
    <source>
        <strain evidence="7">NBRC 109077</strain>
    </source>
</reference>
<dbReference type="Pfam" id="PF00486">
    <property type="entry name" value="Trans_reg_C"/>
    <property type="match status" value="1"/>
</dbReference>
<dbReference type="PROSITE" id="PS50005">
    <property type="entry name" value="TPR"/>
    <property type="match status" value="1"/>
</dbReference>
<feature type="compositionally biased region" description="Low complexity" evidence="5">
    <location>
        <begin position="271"/>
        <end position="281"/>
    </location>
</feature>
<dbReference type="Gene3D" id="1.10.10.10">
    <property type="entry name" value="Winged helix-like DNA-binding domain superfamily/Winged helix DNA-binding domain"/>
    <property type="match status" value="1"/>
</dbReference>
<dbReference type="Gene3D" id="1.25.40.10">
    <property type="entry name" value="Tetratricopeptide repeat domain"/>
    <property type="match status" value="2"/>
</dbReference>
<dbReference type="InterPro" id="IPR005158">
    <property type="entry name" value="BTAD"/>
</dbReference>
<keyword evidence="2 4" id="KW-0238">DNA-binding</keyword>
<feature type="repeat" description="TPR" evidence="3">
    <location>
        <begin position="855"/>
        <end position="888"/>
    </location>
</feature>